<protein>
    <recommendedName>
        <fullName evidence="3">ribonuclease H</fullName>
        <ecNumber evidence="3">3.1.26.4</ecNumber>
    </recommendedName>
</protein>
<evidence type="ECO:0000256" key="3">
    <source>
        <dbReference type="ARBA" id="ARBA00012180"/>
    </source>
</evidence>
<reference evidence="9" key="2">
    <citation type="journal article" date="2015" name="J. Proteomics">
        <title>Sexual differences in the sialomes of the zebra tick, Rhipicephalus pulchellus.</title>
        <authorList>
            <person name="Tan A.W."/>
            <person name="Francischetti I.M."/>
            <person name="Slovak M."/>
            <person name="Kini R.M."/>
            <person name="Ribeiro J.M."/>
        </authorList>
    </citation>
    <scope>NUCLEOTIDE SEQUENCE</scope>
    <source>
        <tissue evidence="9">Salivary gland</tissue>
    </source>
</reference>
<dbReference type="PANTHER" id="PTHR10642:SF26">
    <property type="entry name" value="RIBONUCLEASE H1"/>
    <property type="match status" value="1"/>
</dbReference>
<dbReference type="AlphaFoldDB" id="L7LY72"/>
<dbReference type="Gene3D" id="3.30.420.10">
    <property type="entry name" value="Ribonuclease H-like superfamily/Ribonuclease H"/>
    <property type="match status" value="1"/>
</dbReference>
<feature type="domain" description="RNase H type-1" evidence="8">
    <location>
        <begin position="188"/>
        <end position="320"/>
    </location>
</feature>
<sequence>MKNKLTMITHVLRFLAGKSWGASVRAMLQLYTVLFLGFMRYSLPVLGRTRRTNVRVLQSIQAQALRICLGLPRCASSAATVAIARDYPITTYIRVDALRMHIRHAARIPSHHLASLPTSRPHSAFSGIIASHCTAIPTNFTHAARPPLPLWCLHPLEALITIPGIQRKKQSSNLALQQATLLFLHEKHSGRLHIYTDGSVSSASSAGAVVIPEKSVTIKFKTSHLTSSTAAELTAIRAALEFVVKEPPQAWSIFSDSKAALQCIMSPFRRGPNEQLVADIRILHHRAVEKQHNIVYQWIPGHCGIYGNDRADEAARSAHDALHCAAIPLSRTDAATRLRSLARELTLAQWHSTEFTNARLHNLDPNLQLRLPSGITRAEETLLCRLWLGVAFTNAYSFRIGMASSPTCDNCSCEETIAHLLCECPRFKAPRKELSKVFDRLDNRPLSEEKVLGHWSKPSSARKALRALLRFLRTTSLRDRL</sequence>
<accession>L7LY72</accession>
<evidence type="ECO:0000256" key="6">
    <source>
        <dbReference type="ARBA" id="ARBA00022759"/>
    </source>
</evidence>
<dbReference type="InterPro" id="IPR050092">
    <property type="entry name" value="RNase_H"/>
</dbReference>
<dbReference type="EC" id="3.1.26.4" evidence="3"/>
<dbReference type="GO" id="GO:0003676">
    <property type="term" value="F:nucleic acid binding"/>
    <property type="evidence" value="ECO:0007669"/>
    <property type="project" value="InterPro"/>
</dbReference>
<evidence type="ECO:0000313" key="9">
    <source>
        <dbReference type="EMBL" id="JAA55809.1"/>
    </source>
</evidence>
<evidence type="ECO:0000256" key="1">
    <source>
        <dbReference type="ARBA" id="ARBA00000077"/>
    </source>
</evidence>
<comment type="similarity">
    <text evidence="2">Belongs to the RNase H family.</text>
</comment>
<reference evidence="9" key="1">
    <citation type="submission" date="2012-11" db="EMBL/GenBank/DDBJ databases">
        <authorList>
            <person name="Lucero-Rivera Y.E."/>
            <person name="Tovar-Ramirez D."/>
        </authorList>
    </citation>
    <scope>NUCLEOTIDE SEQUENCE</scope>
    <source>
        <tissue evidence="9">Salivary gland</tissue>
    </source>
</reference>
<proteinExistence type="evidence at transcript level"/>
<dbReference type="GO" id="GO:0043137">
    <property type="term" value="P:DNA replication, removal of RNA primer"/>
    <property type="evidence" value="ECO:0007669"/>
    <property type="project" value="TreeGrafter"/>
</dbReference>
<dbReference type="CDD" id="cd09276">
    <property type="entry name" value="Rnase_HI_RT_non_LTR"/>
    <property type="match status" value="1"/>
</dbReference>
<dbReference type="SUPFAM" id="SSF53098">
    <property type="entry name" value="Ribonuclease H-like"/>
    <property type="match status" value="1"/>
</dbReference>
<dbReference type="GO" id="GO:0046872">
    <property type="term" value="F:metal ion binding"/>
    <property type="evidence" value="ECO:0007669"/>
    <property type="project" value="UniProtKB-KW"/>
</dbReference>
<keyword evidence="4" id="KW-0540">Nuclease</keyword>
<evidence type="ECO:0000256" key="4">
    <source>
        <dbReference type="ARBA" id="ARBA00022722"/>
    </source>
</evidence>
<dbReference type="Pfam" id="PF00075">
    <property type="entry name" value="RNase_H"/>
    <property type="match status" value="1"/>
</dbReference>
<organism evidence="9">
    <name type="scientific">Rhipicephalus pulchellus</name>
    <name type="common">Yellow backed tick</name>
    <name type="synonym">Dermacentor pulchellus</name>
    <dbReference type="NCBI Taxonomy" id="72859"/>
    <lineage>
        <taxon>Eukaryota</taxon>
        <taxon>Metazoa</taxon>
        <taxon>Ecdysozoa</taxon>
        <taxon>Arthropoda</taxon>
        <taxon>Chelicerata</taxon>
        <taxon>Arachnida</taxon>
        <taxon>Acari</taxon>
        <taxon>Parasitiformes</taxon>
        <taxon>Ixodida</taxon>
        <taxon>Ixodoidea</taxon>
        <taxon>Ixodidae</taxon>
        <taxon>Rhipicephalinae</taxon>
        <taxon>Rhipicephalus</taxon>
        <taxon>Rhipicephalus</taxon>
    </lineage>
</organism>
<dbReference type="EMBL" id="GACK01009225">
    <property type="protein sequence ID" value="JAA55809.1"/>
    <property type="molecule type" value="mRNA"/>
</dbReference>
<evidence type="ECO:0000256" key="7">
    <source>
        <dbReference type="ARBA" id="ARBA00022801"/>
    </source>
</evidence>
<keyword evidence="5" id="KW-0479">Metal-binding</keyword>
<dbReference type="InterPro" id="IPR012337">
    <property type="entry name" value="RNaseH-like_sf"/>
</dbReference>
<comment type="catalytic activity">
    <reaction evidence="1">
        <text>Endonucleolytic cleavage to 5'-phosphomonoester.</text>
        <dbReference type="EC" id="3.1.26.4"/>
    </reaction>
</comment>
<dbReference type="PANTHER" id="PTHR10642">
    <property type="entry name" value="RIBONUCLEASE H1"/>
    <property type="match status" value="1"/>
</dbReference>
<evidence type="ECO:0000256" key="2">
    <source>
        <dbReference type="ARBA" id="ARBA00005300"/>
    </source>
</evidence>
<dbReference type="InterPro" id="IPR002156">
    <property type="entry name" value="RNaseH_domain"/>
</dbReference>
<keyword evidence="6" id="KW-0255">Endonuclease</keyword>
<evidence type="ECO:0000259" key="8">
    <source>
        <dbReference type="PROSITE" id="PS50879"/>
    </source>
</evidence>
<dbReference type="InterPro" id="IPR036397">
    <property type="entry name" value="RNaseH_sf"/>
</dbReference>
<keyword evidence="7" id="KW-0378">Hydrolase</keyword>
<evidence type="ECO:0000256" key="5">
    <source>
        <dbReference type="ARBA" id="ARBA00022723"/>
    </source>
</evidence>
<name>L7LY72_RHIPC</name>
<dbReference type="GO" id="GO:0004523">
    <property type="term" value="F:RNA-DNA hybrid ribonuclease activity"/>
    <property type="evidence" value="ECO:0007669"/>
    <property type="project" value="UniProtKB-EC"/>
</dbReference>
<dbReference type="PROSITE" id="PS50879">
    <property type="entry name" value="RNASE_H_1"/>
    <property type="match status" value="1"/>
</dbReference>